<dbReference type="Gene3D" id="1.20.120.1750">
    <property type="match status" value="1"/>
</dbReference>
<proteinExistence type="predicted"/>
<dbReference type="SUPFAM" id="SSF57850">
    <property type="entry name" value="RING/U-box"/>
    <property type="match status" value="1"/>
</dbReference>
<gene>
    <name evidence="6" type="ORF">EDS130_LOCUS42349</name>
</gene>
<organism evidence="6 7">
    <name type="scientific">Adineta ricciae</name>
    <name type="common">Rotifer</name>
    <dbReference type="NCBI Taxonomy" id="249248"/>
    <lineage>
        <taxon>Eukaryota</taxon>
        <taxon>Metazoa</taxon>
        <taxon>Spiralia</taxon>
        <taxon>Gnathifera</taxon>
        <taxon>Rotifera</taxon>
        <taxon>Eurotatoria</taxon>
        <taxon>Bdelloidea</taxon>
        <taxon>Adinetida</taxon>
        <taxon>Adinetidae</taxon>
        <taxon>Adineta</taxon>
    </lineage>
</organism>
<comment type="pathway">
    <text evidence="2">Protein modification; protein ubiquitination.</text>
</comment>
<dbReference type="EC" id="2.3.2.31" evidence="3"/>
<accession>A0A815T2H9</accession>
<reference evidence="6" key="1">
    <citation type="submission" date="2021-02" db="EMBL/GenBank/DDBJ databases">
        <authorList>
            <person name="Nowell W R."/>
        </authorList>
    </citation>
    <scope>NUCLEOTIDE SEQUENCE</scope>
</reference>
<evidence type="ECO:0000256" key="1">
    <source>
        <dbReference type="ARBA" id="ARBA00001798"/>
    </source>
</evidence>
<evidence type="ECO:0000259" key="5">
    <source>
        <dbReference type="Pfam" id="PF22605"/>
    </source>
</evidence>
<dbReference type="OrthoDB" id="1431934at2759"/>
<comment type="catalytic activity">
    <reaction evidence="1">
        <text>[E2 ubiquitin-conjugating enzyme]-S-ubiquitinyl-L-cysteine + [acceptor protein]-L-lysine = [E2 ubiquitin-conjugating enzyme]-L-cysteine + [acceptor protein]-N(6)-ubiquitinyl-L-lysine.</text>
        <dbReference type="EC" id="2.3.2.31"/>
    </reaction>
</comment>
<evidence type="ECO:0000256" key="3">
    <source>
        <dbReference type="ARBA" id="ARBA00012251"/>
    </source>
</evidence>
<dbReference type="Pfam" id="PF22605">
    <property type="entry name" value="IBR_2"/>
    <property type="match status" value="1"/>
</dbReference>
<keyword evidence="4" id="KW-1133">Transmembrane helix</keyword>
<dbReference type="GO" id="GO:0061630">
    <property type="term" value="F:ubiquitin protein ligase activity"/>
    <property type="evidence" value="ECO:0007669"/>
    <property type="project" value="UniProtKB-EC"/>
</dbReference>
<keyword evidence="4" id="KW-0472">Membrane</keyword>
<comment type="caution">
    <text evidence="6">The sequence shown here is derived from an EMBL/GenBank/DDBJ whole genome shotgun (WGS) entry which is preliminary data.</text>
</comment>
<keyword evidence="4" id="KW-0812">Transmembrane</keyword>
<dbReference type="PROSITE" id="PS51257">
    <property type="entry name" value="PROKAR_LIPOPROTEIN"/>
    <property type="match status" value="1"/>
</dbReference>
<dbReference type="InterPro" id="IPR054694">
    <property type="entry name" value="Parkin-like_IBR"/>
</dbReference>
<dbReference type="AlphaFoldDB" id="A0A815T2H9"/>
<name>A0A815T2H9_ADIRI</name>
<evidence type="ECO:0000256" key="4">
    <source>
        <dbReference type="SAM" id="Phobius"/>
    </source>
</evidence>
<sequence>MNRRLTSVLKKSSCPRSSSILCSVCSCYRSSQLFVTDYCCSPLTKHHKRQVCDSCLHQHVLSQLYSCLTNSIVCPELRCLAKLSQSAICDILLKYKSHDLLNDYLREQQWEGKSDEWVKRFAARCPGCDIPIEKNGGCDEMICIRCQTHFYWSKAKRYVHETKLFECQSFLIVHPFAGGMIFVLIFLVLILTVAIFFK</sequence>
<feature type="domain" description="E3 ubiquitin-protein ligase parkin-like IBR" evidence="5">
    <location>
        <begin position="123"/>
        <end position="153"/>
    </location>
</feature>
<feature type="transmembrane region" description="Helical" evidence="4">
    <location>
        <begin position="176"/>
        <end position="197"/>
    </location>
</feature>
<evidence type="ECO:0000256" key="2">
    <source>
        <dbReference type="ARBA" id="ARBA00004906"/>
    </source>
</evidence>
<evidence type="ECO:0000313" key="7">
    <source>
        <dbReference type="Proteomes" id="UP000663852"/>
    </source>
</evidence>
<dbReference type="EMBL" id="CAJNOJ010000611">
    <property type="protein sequence ID" value="CAF1496469.1"/>
    <property type="molecule type" value="Genomic_DNA"/>
</dbReference>
<evidence type="ECO:0000313" key="6">
    <source>
        <dbReference type="EMBL" id="CAF1496469.1"/>
    </source>
</evidence>
<protein>
    <recommendedName>
        <fullName evidence="3">RBR-type E3 ubiquitin transferase</fullName>
        <ecNumber evidence="3">2.3.2.31</ecNumber>
    </recommendedName>
</protein>
<dbReference type="Proteomes" id="UP000663852">
    <property type="component" value="Unassembled WGS sequence"/>
</dbReference>